<accession>A0A517VAB3</accession>
<dbReference type="Proteomes" id="UP000316855">
    <property type="component" value="Chromosome"/>
</dbReference>
<gene>
    <name evidence="1" type="ORF">Pan161_15830</name>
</gene>
<dbReference type="AlphaFoldDB" id="A0A517VAB3"/>
<organism evidence="1 2">
    <name type="scientific">Gimesia algae</name>
    <dbReference type="NCBI Taxonomy" id="2527971"/>
    <lineage>
        <taxon>Bacteria</taxon>
        <taxon>Pseudomonadati</taxon>
        <taxon>Planctomycetota</taxon>
        <taxon>Planctomycetia</taxon>
        <taxon>Planctomycetales</taxon>
        <taxon>Planctomycetaceae</taxon>
        <taxon>Gimesia</taxon>
    </lineage>
</organism>
<keyword evidence="2" id="KW-1185">Reference proteome</keyword>
<protein>
    <submittedName>
        <fullName evidence="1">Uncharacterized protein</fullName>
    </submittedName>
</protein>
<evidence type="ECO:0000313" key="1">
    <source>
        <dbReference type="EMBL" id="QDT89950.1"/>
    </source>
</evidence>
<reference evidence="1 2" key="1">
    <citation type="submission" date="2019-02" db="EMBL/GenBank/DDBJ databases">
        <title>Deep-cultivation of Planctomycetes and their phenomic and genomic characterization uncovers novel biology.</title>
        <authorList>
            <person name="Wiegand S."/>
            <person name="Jogler M."/>
            <person name="Boedeker C."/>
            <person name="Pinto D."/>
            <person name="Vollmers J."/>
            <person name="Rivas-Marin E."/>
            <person name="Kohn T."/>
            <person name="Peeters S.H."/>
            <person name="Heuer A."/>
            <person name="Rast P."/>
            <person name="Oberbeckmann S."/>
            <person name="Bunk B."/>
            <person name="Jeske O."/>
            <person name="Meyerdierks A."/>
            <person name="Storesund J.E."/>
            <person name="Kallscheuer N."/>
            <person name="Luecker S."/>
            <person name="Lage O.M."/>
            <person name="Pohl T."/>
            <person name="Merkel B.J."/>
            <person name="Hornburger P."/>
            <person name="Mueller R.-W."/>
            <person name="Bruemmer F."/>
            <person name="Labrenz M."/>
            <person name="Spormann A.M."/>
            <person name="Op den Camp H."/>
            <person name="Overmann J."/>
            <person name="Amann R."/>
            <person name="Jetten M.S.M."/>
            <person name="Mascher T."/>
            <person name="Medema M.H."/>
            <person name="Devos D.P."/>
            <person name="Kaster A.-K."/>
            <person name="Ovreas L."/>
            <person name="Rohde M."/>
            <person name="Galperin M.Y."/>
            <person name="Jogler C."/>
        </authorList>
    </citation>
    <scope>NUCLEOTIDE SEQUENCE [LARGE SCALE GENOMIC DNA]</scope>
    <source>
        <strain evidence="1 2">Pan161</strain>
    </source>
</reference>
<dbReference type="EMBL" id="CP036343">
    <property type="protein sequence ID" value="QDT89950.1"/>
    <property type="molecule type" value="Genomic_DNA"/>
</dbReference>
<dbReference type="RefSeq" id="WP_197995752.1">
    <property type="nucleotide sequence ID" value="NZ_CP036343.1"/>
</dbReference>
<dbReference type="KEGG" id="gax:Pan161_15830"/>
<evidence type="ECO:0000313" key="2">
    <source>
        <dbReference type="Proteomes" id="UP000316855"/>
    </source>
</evidence>
<sequence length="54" mass="6357">MERMKQPAGQSISIIGGSYISFVLYIKQREKYRLALQLLYIDLNPRCYCNQKSQ</sequence>
<proteinExistence type="predicted"/>
<name>A0A517VAB3_9PLAN</name>